<dbReference type="PANTHER" id="PTHR46543">
    <property type="entry name" value="ZINC FINGER CCHC DOMAIN-CONTAINING PROTEIN 7"/>
    <property type="match status" value="1"/>
</dbReference>
<dbReference type="InterPro" id="IPR051644">
    <property type="entry name" value="TRAMP_AT-DNA-binding"/>
</dbReference>
<dbReference type="AlphaFoldDB" id="A0A0D7BLJ8"/>
<dbReference type="InterPro" id="IPR036875">
    <property type="entry name" value="Znf_CCHC_sf"/>
</dbReference>
<dbReference type="SUPFAM" id="SSF57756">
    <property type="entry name" value="Retrovirus zinc finger-like domains"/>
    <property type="match status" value="2"/>
</dbReference>
<evidence type="ECO:0000256" key="5">
    <source>
        <dbReference type="ARBA" id="ARBA00022771"/>
    </source>
</evidence>
<evidence type="ECO:0000256" key="7">
    <source>
        <dbReference type="ARBA" id="ARBA00023242"/>
    </source>
</evidence>
<evidence type="ECO:0000256" key="4">
    <source>
        <dbReference type="ARBA" id="ARBA00022737"/>
    </source>
</evidence>
<evidence type="ECO:0000256" key="1">
    <source>
        <dbReference type="ARBA" id="ARBA00004123"/>
    </source>
</evidence>
<evidence type="ECO:0000313" key="12">
    <source>
        <dbReference type="Proteomes" id="UP000054007"/>
    </source>
</evidence>
<feature type="compositionally biased region" description="Basic and acidic residues" evidence="9">
    <location>
        <begin position="482"/>
        <end position="551"/>
    </location>
</feature>
<feature type="domain" description="CCHC-type" evidence="10">
    <location>
        <begin position="210"/>
        <end position="225"/>
    </location>
</feature>
<feature type="compositionally biased region" description="Basic and acidic residues" evidence="9">
    <location>
        <begin position="384"/>
        <end position="397"/>
    </location>
</feature>
<dbReference type="GO" id="GO:0071036">
    <property type="term" value="P:nuclear polyadenylation-dependent snoRNA catabolic process"/>
    <property type="evidence" value="ECO:0007669"/>
    <property type="project" value="TreeGrafter"/>
</dbReference>
<proteinExistence type="predicted"/>
<dbReference type="GO" id="GO:0071031">
    <property type="term" value="P:nuclear mRNA surveillance of mRNA 3'-end processing"/>
    <property type="evidence" value="ECO:0007669"/>
    <property type="project" value="TreeGrafter"/>
</dbReference>
<evidence type="ECO:0000256" key="9">
    <source>
        <dbReference type="SAM" id="MobiDB-lite"/>
    </source>
</evidence>
<reference evidence="11 12" key="1">
    <citation type="journal article" date="2015" name="Fungal Genet. Biol.">
        <title>Evolution of novel wood decay mechanisms in Agaricales revealed by the genome sequences of Fistulina hepatica and Cylindrobasidium torrendii.</title>
        <authorList>
            <person name="Floudas D."/>
            <person name="Held B.W."/>
            <person name="Riley R."/>
            <person name="Nagy L.G."/>
            <person name="Koehler G."/>
            <person name="Ransdell A.S."/>
            <person name="Younus H."/>
            <person name="Chow J."/>
            <person name="Chiniquy J."/>
            <person name="Lipzen A."/>
            <person name="Tritt A."/>
            <person name="Sun H."/>
            <person name="Haridas S."/>
            <person name="LaButti K."/>
            <person name="Ohm R.A."/>
            <person name="Kues U."/>
            <person name="Blanchette R.A."/>
            <person name="Grigoriev I.V."/>
            <person name="Minto R.E."/>
            <person name="Hibbett D.S."/>
        </authorList>
    </citation>
    <scope>NUCLEOTIDE SEQUENCE [LARGE SCALE GENOMIC DNA]</scope>
    <source>
        <strain evidence="11 12">FP15055 ss-10</strain>
    </source>
</reference>
<gene>
    <name evidence="11" type="ORF">CYLTODRAFT_487196</name>
</gene>
<dbReference type="PANTHER" id="PTHR46543:SF1">
    <property type="entry name" value="ZINC FINGER CCHC DOMAIN-CONTAINING PROTEIN 7"/>
    <property type="match status" value="1"/>
</dbReference>
<keyword evidence="6" id="KW-0862">Zinc</keyword>
<dbReference type="Pfam" id="PF00098">
    <property type="entry name" value="zf-CCHC"/>
    <property type="match status" value="1"/>
</dbReference>
<evidence type="ECO:0000256" key="2">
    <source>
        <dbReference type="ARBA" id="ARBA00022664"/>
    </source>
</evidence>
<keyword evidence="7" id="KW-0539">Nucleus</keyword>
<feature type="compositionally biased region" description="Polar residues" evidence="9">
    <location>
        <begin position="61"/>
        <end position="72"/>
    </location>
</feature>
<comment type="subcellular location">
    <subcellularLocation>
        <location evidence="1">Nucleus</location>
    </subcellularLocation>
</comment>
<keyword evidence="3" id="KW-0479">Metal-binding</keyword>
<dbReference type="SMART" id="SM00343">
    <property type="entry name" value="ZnF_C2HC"/>
    <property type="match status" value="5"/>
</dbReference>
<dbReference type="GO" id="GO:0006397">
    <property type="term" value="P:mRNA processing"/>
    <property type="evidence" value="ECO:0007669"/>
    <property type="project" value="UniProtKB-KW"/>
</dbReference>
<dbReference type="Proteomes" id="UP000054007">
    <property type="component" value="Unassembled WGS sequence"/>
</dbReference>
<dbReference type="GO" id="GO:0031499">
    <property type="term" value="C:TRAMP complex"/>
    <property type="evidence" value="ECO:0007669"/>
    <property type="project" value="TreeGrafter"/>
</dbReference>
<feature type="domain" description="CCHC-type" evidence="10">
    <location>
        <begin position="295"/>
        <end position="308"/>
    </location>
</feature>
<sequence>MTKEIIDLTADSEEEIQEIKPLAVAPDDPSLKSKDKKKPGEEKRRKKRSKEKRAPKEMPGSEQTRPTSSGQDGATLFFVDEKPSVLPNLPPPPQTKPITPSQTKEDSSSKLLLPEHVKVFGSTPFEIIVPPELDEDFIDYLDYDPSIRKNVLRYYDDPKEIAAAQAKVKIVCKKCGGEGHSKFNCKVVICLTCGARNQHNQSHCPTQKSCFNCGMKGHLNIDCPSRQVRYGESVYDSCRRCSNNKHNETECPLLWRVYEYMSPEERASTLAMRKTKECMVLGQGGEGYIAADRWCWNCGQEGHWGDDCELPFQRDVPREGSAFHWRNVTSGPFGQMDAVEEHQAERRQNFRSWEYDEEQAQQSWEEHKRHLSGVGKAGKRKARERLAKSEHKQRDRNEDDGDFFEQRRRDKGQSQPELSIAGASRRAQEEQGKERKKMTFAFGSLAQRLGEGPSGSAERGPPPTPPGNRANNESGRRNVLNDVHHGANGGDRKSRDPKARRQADPYSHSRDRRPRDSEKRDRYPRAATDYRDRDRNRDRDRARDYPRRQQRYEGGYGAYQQ</sequence>
<keyword evidence="5 8" id="KW-0863">Zinc-finger</keyword>
<dbReference type="STRING" id="1314674.A0A0D7BLJ8"/>
<dbReference type="OrthoDB" id="7608935at2759"/>
<evidence type="ECO:0000256" key="3">
    <source>
        <dbReference type="ARBA" id="ARBA00022723"/>
    </source>
</evidence>
<evidence type="ECO:0000259" key="10">
    <source>
        <dbReference type="PROSITE" id="PS50158"/>
    </source>
</evidence>
<dbReference type="GO" id="GO:0071035">
    <property type="term" value="P:nuclear polyadenylation-dependent rRNA catabolic process"/>
    <property type="evidence" value="ECO:0007669"/>
    <property type="project" value="TreeGrafter"/>
</dbReference>
<dbReference type="Gene3D" id="4.10.60.10">
    <property type="entry name" value="Zinc finger, CCHC-type"/>
    <property type="match status" value="2"/>
</dbReference>
<evidence type="ECO:0000256" key="8">
    <source>
        <dbReference type="PROSITE-ProRule" id="PRU00047"/>
    </source>
</evidence>
<name>A0A0D7BLJ8_9AGAR</name>
<dbReference type="GO" id="GO:0071037">
    <property type="term" value="P:nuclear polyadenylation-dependent snRNA catabolic process"/>
    <property type="evidence" value="ECO:0007669"/>
    <property type="project" value="TreeGrafter"/>
</dbReference>
<organism evidence="11 12">
    <name type="scientific">Cylindrobasidium torrendii FP15055 ss-10</name>
    <dbReference type="NCBI Taxonomy" id="1314674"/>
    <lineage>
        <taxon>Eukaryota</taxon>
        <taxon>Fungi</taxon>
        <taxon>Dikarya</taxon>
        <taxon>Basidiomycota</taxon>
        <taxon>Agaricomycotina</taxon>
        <taxon>Agaricomycetes</taxon>
        <taxon>Agaricomycetidae</taxon>
        <taxon>Agaricales</taxon>
        <taxon>Marasmiineae</taxon>
        <taxon>Physalacriaceae</taxon>
        <taxon>Cylindrobasidium</taxon>
    </lineage>
</organism>
<feature type="region of interest" description="Disordered" evidence="9">
    <location>
        <begin position="364"/>
        <end position="561"/>
    </location>
</feature>
<keyword evidence="4" id="KW-0677">Repeat</keyword>
<dbReference type="InterPro" id="IPR001878">
    <property type="entry name" value="Znf_CCHC"/>
</dbReference>
<feature type="compositionally biased region" description="Basic residues" evidence="9">
    <location>
        <begin position="44"/>
        <end position="53"/>
    </location>
</feature>
<dbReference type="GO" id="GO:0008270">
    <property type="term" value="F:zinc ion binding"/>
    <property type="evidence" value="ECO:0007669"/>
    <property type="project" value="UniProtKB-KW"/>
</dbReference>
<dbReference type="PROSITE" id="PS50158">
    <property type="entry name" value="ZF_CCHC"/>
    <property type="match status" value="2"/>
</dbReference>
<keyword evidence="12" id="KW-1185">Reference proteome</keyword>
<feature type="region of interest" description="Disordered" evidence="9">
    <location>
        <begin position="1"/>
        <end position="108"/>
    </location>
</feature>
<dbReference type="GO" id="GO:0071039">
    <property type="term" value="P:nuclear polyadenylation-dependent CUT catabolic process"/>
    <property type="evidence" value="ECO:0007669"/>
    <property type="project" value="TreeGrafter"/>
</dbReference>
<dbReference type="EMBL" id="KN880454">
    <property type="protein sequence ID" value="KIY71428.1"/>
    <property type="molecule type" value="Genomic_DNA"/>
</dbReference>
<keyword evidence="2" id="KW-0507">mRNA processing</keyword>
<protein>
    <recommendedName>
        <fullName evidence="10">CCHC-type domain-containing protein</fullName>
    </recommendedName>
</protein>
<accession>A0A0D7BLJ8</accession>
<evidence type="ECO:0000256" key="6">
    <source>
        <dbReference type="ARBA" id="ARBA00022833"/>
    </source>
</evidence>
<feature type="compositionally biased region" description="Basic and acidic residues" evidence="9">
    <location>
        <begin position="29"/>
        <end position="43"/>
    </location>
</feature>
<dbReference type="GO" id="GO:0071038">
    <property type="term" value="P:TRAMP-dependent tRNA surveillance pathway"/>
    <property type="evidence" value="ECO:0007669"/>
    <property type="project" value="TreeGrafter"/>
</dbReference>
<evidence type="ECO:0000313" key="11">
    <source>
        <dbReference type="EMBL" id="KIY71428.1"/>
    </source>
</evidence>
<dbReference type="GO" id="GO:0003723">
    <property type="term" value="F:RNA binding"/>
    <property type="evidence" value="ECO:0007669"/>
    <property type="project" value="TreeGrafter"/>
</dbReference>